<sequence length="244" mass="27180">MQIKVKKLVYNDNGRCIGAIGNNDQAHLTGIVILCTGANTRALIEGKEEIVARLHCVDVVQLTLAEVEKYSGLPIMDDFEQFDSPLLGVCIFFPLDKSGLLKLCSCRFIAHYYDPPVPGASLSHSHEDQAEDGVPRQIETEMRNFVRGTLPESGHRQECTGMAIPRTSKSASFMSVVGEYVADLGEGKLDKDYKDLWKWCFGQVPPKTGNEPHPYPQRDLGELDGWKGRNRRTVSLFTPNLSKL</sequence>
<name>A0A6A5YTD8_9PLEO</name>
<dbReference type="EMBL" id="ML977339">
    <property type="protein sequence ID" value="KAF2110243.1"/>
    <property type="molecule type" value="Genomic_DNA"/>
</dbReference>
<organism evidence="1 2">
    <name type="scientific">Lophiotrema nucula</name>
    <dbReference type="NCBI Taxonomy" id="690887"/>
    <lineage>
        <taxon>Eukaryota</taxon>
        <taxon>Fungi</taxon>
        <taxon>Dikarya</taxon>
        <taxon>Ascomycota</taxon>
        <taxon>Pezizomycotina</taxon>
        <taxon>Dothideomycetes</taxon>
        <taxon>Pleosporomycetidae</taxon>
        <taxon>Pleosporales</taxon>
        <taxon>Lophiotremataceae</taxon>
        <taxon>Lophiotrema</taxon>
    </lineage>
</organism>
<keyword evidence="2" id="KW-1185">Reference proteome</keyword>
<dbReference type="Gene3D" id="3.50.50.60">
    <property type="entry name" value="FAD/NAD(P)-binding domain"/>
    <property type="match status" value="1"/>
</dbReference>
<dbReference type="InterPro" id="IPR036188">
    <property type="entry name" value="FAD/NAD-bd_sf"/>
</dbReference>
<dbReference type="Proteomes" id="UP000799770">
    <property type="component" value="Unassembled WGS sequence"/>
</dbReference>
<evidence type="ECO:0008006" key="3">
    <source>
        <dbReference type="Google" id="ProtNLM"/>
    </source>
</evidence>
<dbReference type="AlphaFoldDB" id="A0A6A5YTD8"/>
<protein>
    <recommendedName>
        <fullName evidence="3">FAD dependent oxidoreductase domain-containing protein</fullName>
    </recommendedName>
</protein>
<accession>A0A6A5YTD8</accession>
<dbReference type="Gene3D" id="3.30.9.10">
    <property type="entry name" value="D-Amino Acid Oxidase, subunit A, domain 2"/>
    <property type="match status" value="1"/>
</dbReference>
<dbReference type="OrthoDB" id="2219495at2759"/>
<evidence type="ECO:0000313" key="1">
    <source>
        <dbReference type="EMBL" id="KAF2110243.1"/>
    </source>
</evidence>
<evidence type="ECO:0000313" key="2">
    <source>
        <dbReference type="Proteomes" id="UP000799770"/>
    </source>
</evidence>
<reference evidence="1" key="1">
    <citation type="journal article" date="2020" name="Stud. Mycol.">
        <title>101 Dothideomycetes genomes: a test case for predicting lifestyles and emergence of pathogens.</title>
        <authorList>
            <person name="Haridas S."/>
            <person name="Albert R."/>
            <person name="Binder M."/>
            <person name="Bloem J."/>
            <person name="Labutti K."/>
            <person name="Salamov A."/>
            <person name="Andreopoulos B."/>
            <person name="Baker S."/>
            <person name="Barry K."/>
            <person name="Bills G."/>
            <person name="Bluhm B."/>
            <person name="Cannon C."/>
            <person name="Castanera R."/>
            <person name="Culley D."/>
            <person name="Daum C."/>
            <person name="Ezra D."/>
            <person name="Gonzalez J."/>
            <person name="Henrissat B."/>
            <person name="Kuo A."/>
            <person name="Liang C."/>
            <person name="Lipzen A."/>
            <person name="Lutzoni F."/>
            <person name="Magnuson J."/>
            <person name="Mondo S."/>
            <person name="Nolan M."/>
            <person name="Ohm R."/>
            <person name="Pangilinan J."/>
            <person name="Park H.-J."/>
            <person name="Ramirez L."/>
            <person name="Alfaro M."/>
            <person name="Sun H."/>
            <person name="Tritt A."/>
            <person name="Yoshinaga Y."/>
            <person name="Zwiers L.-H."/>
            <person name="Turgeon B."/>
            <person name="Goodwin S."/>
            <person name="Spatafora J."/>
            <person name="Crous P."/>
            <person name="Grigoriev I."/>
        </authorList>
    </citation>
    <scope>NUCLEOTIDE SEQUENCE</scope>
    <source>
        <strain evidence="1">CBS 627.86</strain>
    </source>
</reference>
<gene>
    <name evidence="1" type="ORF">BDV96DRAFT_604303</name>
</gene>
<proteinExistence type="predicted"/>